<dbReference type="EMBL" id="JABMIG020000104">
    <property type="protein sequence ID" value="KAL3792166.1"/>
    <property type="molecule type" value="Genomic_DNA"/>
</dbReference>
<keyword evidence="7" id="KW-1185">Reference proteome</keyword>
<dbReference type="AlphaFoldDB" id="A0ABD3PXX6"/>
<reference evidence="6 7" key="1">
    <citation type="journal article" date="2020" name="G3 (Bethesda)">
        <title>Improved Reference Genome for Cyclotella cryptica CCMP332, a Model for Cell Wall Morphogenesis, Salinity Adaptation, and Lipid Production in Diatoms (Bacillariophyta).</title>
        <authorList>
            <person name="Roberts W.R."/>
            <person name="Downey K.M."/>
            <person name="Ruck E.C."/>
            <person name="Traller J.C."/>
            <person name="Alverson A.J."/>
        </authorList>
    </citation>
    <scope>NUCLEOTIDE SEQUENCE [LARGE SCALE GENOMIC DNA]</scope>
    <source>
        <strain evidence="6 7">CCMP332</strain>
    </source>
</reference>
<feature type="domain" description="MYND-type" evidence="5">
    <location>
        <begin position="264"/>
        <end position="305"/>
    </location>
</feature>
<keyword evidence="3" id="KW-0862">Zinc</keyword>
<organism evidence="6 7">
    <name type="scientific">Cyclotella cryptica</name>
    <dbReference type="NCBI Taxonomy" id="29204"/>
    <lineage>
        <taxon>Eukaryota</taxon>
        <taxon>Sar</taxon>
        <taxon>Stramenopiles</taxon>
        <taxon>Ochrophyta</taxon>
        <taxon>Bacillariophyta</taxon>
        <taxon>Coscinodiscophyceae</taxon>
        <taxon>Thalassiosirophycidae</taxon>
        <taxon>Stephanodiscales</taxon>
        <taxon>Stephanodiscaceae</taxon>
        <taxon>Cyclotella</taxon>
    </lineage>
</organism>
<dbReference type="InterPro" id="IPR002893">
    <property type="entry name" value="Znf_MYND"/>
</dbReference>
<evidence type="ECO:0000313" key="6">
    <source>
        <dbReference type="EMBL" id="KAL3792166.1"/>
    </source>
</evidence>
<dbReference type="Gene3D" id="6.10.140.2220">
    <property type="match status" value="1"/>
</dbReference>
<dbReference type="Proteomes" id="UP001516023">
    <property type="component" value="Unassembled WGS sequence"/>
</dbReference>
<evidence type="ECO:0000259" key="5">
    <source>
        <dbReference type="PROSITE" id="PS50865"/>
    </source>
</evidence>
<name>A0ABD3PXX6_9STRA</name>
<dbReference type="PROSITE" id="PS01360">
    <property type="entry name" value="ZF_MYND_1"/>
    <property type="match status" value="1"/>
</dbReference>
<dbReference type="Pfam" id="PF01753">
    <property type="entry name" value="zf-MYND"/>
    <property type="match status" value="1"/>
</dbReference>
<keyword evidence="2 4" id="KW-0863">Zinc-finger</keyword>
<evidence type="ECO:0000256" key="4">
    <source>
        <dbReference type="PROSITE-ProRule" id="PRU00134"/>
    </source>
</evidence>
<keyword evidence="1" id="KW-0479">Metal-binding</keyword>
<evidence type="ECO:0000256" key="2">
    <source>
        <dbReference type="ARBA" id="ARBA00022771"/>
    </source>
</evidence>
<evidence type="ECO:0000256" key="1">
    <source>
        <dbReference type="ARBA" id="ARBA00022723"/>
    </source>
</evidence>
<dbReference type="SUPFAM" id="SSF144232">
    <property type="entry name" value="HIT/MYND zinc finger-like"/>
    <property type="match status" value="1"/>
</dbReference>
<protein>
    <recommendedName>
        <fullName evidence="5">MYND-type domain-containing protein</fullName>
    </recommendedName>
</protein>
<sequence length="309" mass="34701">MPDPSTSLSLENLLSLLVVEWQLTRTSPMGRPSSGVNQNGSEVSLTLTPLTMHQRGCPQNFDEFYKAAKTLPGMETTRDAFLWYCRTRLHYSCSTVCVTFIEFVVPELLKRGIKTLHVRTPLSGISRVDIKRIRMKGLNFSPLGDKVHLLVMSNFMGPCKNPVECGSHNMLQCTETSLVFDPTLGQLSGNMQPALFSNLGEYRTKFVGTIINVYDSQREEIEGQKQRDISLANLLGKPDNHPLRIAERVVDAFISDNEGRSTYCANCLGQASPRSKLLRCGKCKNVFYCSKTCQILAWKLHKGDCKCYF</sequence>
<dbReference type="PROSITE" id="PS50865">
    <property type="entry name" value="ZF_MYND_2"/>
    <property type="match status" value="1"/>
</dbReference>
<proteinExistence type="predicted"/>
<dbReference type="GO" id="GO:0008270">
    <property type="term" value="F:zinc ion binding"/>
    <property type="evidence" value="ECO:0007669"/>
    <property type="project" value="UniProtKB-KW"/>
</dbReference>
<evidence type="ECO:0000313" key="7">
    <source>
        <dbReference type="Proteomes" id="UP001516023"/>
    </source>
</evidence>
<accession>A0ABD3PXX6</accession>
<comment type="caution">
    <text evidence="6">The sequence shown here is derived from an EMBL/GenBank/DDBJ whole genome shotgun (WGS) entry which is preliminary data.</text>
</comment>
<evidence type="ECO:0000256" key="3">
    <source>
        <dbReference type="ARBA" id="ARBA00022833"/>
    </source>
</evidence>
<gene>
    <name evidence="6" type="ORF">HJC23_009630</name>
</gene>